<proteinExistence type="predicted"/>
<dbReference type="EMBL" id="CP003837">
    <property type="protein sequence ID" value="AGH47131.1"/>
    <property type="molecule type" value="Genomic_DNA"/>
</dbReference>
<evidence type="ECO:0000313" key="2">
    <source>
        <dbReference type="Proteomes" id="UP000011864"/>
    </source>
</evidence>
<name>K7AAP1_9ALTE</name>
<reference evidence="1 2" key="1">
    <citation type="journal article" date="2013" name="Genome Announc.">
        <title>Complete Genome Sequence of Glaciecola psychrophila Strain 170T.</title>
        <authorList>
            <person name="Yin J."/>
            <person name="Chen J."/>
            <person name="Liu G."/>
            <person name="Yu Y."/>
            <person name="Song L."/>
            <person name="Wang X."/>
            <person name="Qu X."/>
        </authorList>
    </citation>
    <scope>NUCLEOTIDE SEQUENCE [LARGE SCALE GENOMIC DNA]</scope>
    <source>
        <strain evidence="1 2">170</strain>
    </source>
</reference>
<protein>
    <submittedName>
        <fullName evidence="1">Uncharacterized protein</fullName>
    </submittedName>
</protein>
<evidence type="ECO:0000313" key="1">
    <source>
        <dbReference type="EMBL" id="AGH47131.1"/>
    </source>
</evidence>
<dbReference type="Proteomes" id="UP000011864">
    <property type="component" value="Chromosome"/>
</dbReference>
<gene>
    <name evidence="1" type="ORF">C427_5032</name>
</gene>
<dbReference type="AlphaFoldDB" id="K7AAP1"/>
<organism evidence="1 2">
    <name type="scientific">Paraglaciecola psychrophila 170</name>
    <dbReference type="NCBI Taxonomy" id="1129794"/>
    <lineage>
        <taxon>Bacteria</taxon>
        <taxon>Pseudomonadati</taxon>
        <taxon>Pseudomonadota</taxon>
        <taxon>Gammaproteobacteria</taxon>
        <taxon>Alteromonadales</taxon>
        <taxon>Alteromonadaceae</taxon>
        <taxon>Paraglaciecola</taxon>
    </lineage>
</organism>
<sequence>MLHVILAEYLLSVNNLSNFYTHKLTRYFTVLTSNMMRCYEKKSQ</sequence>
<dbReference type="KEGG" id="gps:C427_5032"/>
<accession>K7AAP1</accession>
<keyword evidence="2" id="KW-1185">Reference proteome</keyword>
<dbReference type="HOGENOM" id="CLU_3219762_0_0_6"/>